<dbReference type="EMBL" id="JBHUFV010000029">
    <property type="protein sequence ID" value="MFD1933395.1"/>
    <property type="molecule type" value="Genomic_DNA"/>
</dbReference>
<gene>
    <name evidence="2" type="ORF">ACFSKW_18165</name>
</gene>
<protein>
    <recommendedName>
        <fullName evidence="1">D-alanine--D-alanine ligase C-terminal domain-containing protein</fullName>
    </recommendedName>
</protein>
<evidence type="ECO:0000259" key="1">
    <source>
        <dbReference type="Pfam" id="PF07478"/>
    </source>
</evidence>
<dbReference type="InterPro" id="IPR013815">
    <property type="entry name" value="ATP_grasp_subdomain_1"/>
</dbReference>
<dbReference type="InterPro" id="IPR011095">
    <property type="entry name" value="Dala_Dala_lig_C"/>
</dbReference>
<dbReference type="Gene3D" id="3.30.1490.20">
    <property type="entry name" value="ATP-grasp fold, A domain"/>
    <property type="match status" value="1"/>
</dbReference>
<organism evidence="2 3">
    <name type="scientific">Nonomuraea mangrovi</name>
    <dbReference type="NCBI Taxonomy" id="2316207"/>
    <lineage>
        <taxon>Bacteria</taxon>
        <taxon>Bacillati</taxon>
        <taxon>Actinomycetota</taxon>
        <taxon>Actinomycetes</taxon>
        <taxon>Streptosporangiales</taxon>
        <taxon>Streptosporangiaceae</taxon>
        <taxon>Nonomuraea</taxon>
    </lineage>
</organism>
<comment type="caution">
    <text evidence="2">The sequence shown here is derived from an EMBL/GenBank/DDBJ whole genome shotgun (WGS) entry which is preliminary data.</text>
</comment>
<evidence type="ECO:0000313" key="3">
    <source>
        <dbReference type="Proteomes" id="UP001597368"/>
    </source>
</evidence>
<dbReference type="Proteomes" id="UP001597368">
    <property type="component" value="Unassembled WGS sequence"/>
</dbReference>
<dbReference type="Pfam" id="PF07478">
    <property type="entry name" value="Dala_Dala_lig_C"/>
    <property type="match status" value="1"/>
</dbReference>
<dbReference type="RefSeq" id="WP_379573463.1">
    <property type="nucleotide sequence ID" value="NZ_JBHUFV010000029.1"/>
</dbReference>
<feature type="domain" description="D-alanine--D-alanine ligase C-terminal" evidence="1">
    <location>
        <begin position="1"/>
        <end position="37"/>
    </location>
</feature>
<reference evidence="3" key="1">
    <citation type="journal article" date="2019" name="Int. J. Syst. Evol. Microbiol.">
        <title>The Global Catalogue of Microorganisms (GCM) 10K type strain sequencing project: providing services to taxonomists for standard genome sequencing and annotation.</title>
        <authorList>
            <consortium name="The Broad Institute Genomics Platform"/>
            <consortium name="The Broad Institute Genome Sequencing Center for Infectious Disease"/>
            <person name="Wu L."/>
            <person name="Ma J."/>
        </authorList>
    </citation>
    <scope>NUCLEOTIDE SEQUENCE [LARGE SCALE GENOMIC DNA]</scope>
    <source>
        <strain evidence="3">ICMP 6774ER</strain>
    </source>
</reference>
<keyword evidence="3" id="KW-1185">Reference proteome</keyword>
<evidence type="ECO:0000313" key="2">
    <source>
        <dbReference type="EMBL" id="MFD1933395.1"/>
    </source>
</evidence>
<name>A0ABW4SUV5_9ACTN</name>
<sequence>MGSSVGVSRVTSLEKLRAGIEPAFTYDRVVIVDQGVTRDGTAWPPGLSNQGMWCSSRPPVRSGSAPLPLELAGT</sequence>
<proteinExistence type="predicted"/>
<accession>A0ABW4SUV5</accession>